<reference evidence="2" key="2">
    <citation type="submission" date="2020-08" db="EMBL/GenBank/DDBJ databases">
        <title>Plant Genome Project.</title>
        <authorList>
            <person name="Zhang R.-G."/>
        </authorList>
    </citation>
    <scope>NUCLEOTIDE SEQUENCE</scope>
    <source>
        <strain evidence="2">Huo1</strain>
        <tissue evidence="2">Leaf</tissue>
    </source>
</reference>
<dbReference type="Proteomes" id="UP000298416">
    <property type="component" value="Unassembled WGS sequence"/>
</dbReference>
<comment type="caution">
    <text evidence="2">The sequence shown here is derived from an EMBL/GenBank/DDBJ whole genome shotgun (WGS) entry which is preliminary data.</text>
</comment>
<sequence length="625" mass="68825">MSIPSLMPQQDDPYSHFQPSEELYPPAYNGKGYSSSSTLAGSMLPQPISYPLQLMDCTSLPQFAGSETLGQPRTFHARYQHGQQLFSHQISATSAVDQPFYTASDAVASPLHEPEMESHLAITDRRVNSLRLPDLPEPEPPNAPLVWQQPTSGPLSGFNLPPQRSPSYWSSTSPTSCCRSAVPLSAAAAVLRSPDIVGVEDELLDDDKPPPTMMTLSCSPNIRYDLMELIVDDDSEESVKSCSINAIERLPNRDQVGIEEVLLDHEEMNGFPIASSSGMIIHGLCFRARREALECIPVGPDVCGTFYCYGVEAIVIYCPQRPRMSPSQHFARDGKRIDSFIELKIEDPNVGISFLVTSGIMITDAKMCQRMAWKPYASANFSYLSLLESTSLKGWDLDVMLSVLIPWILITHDDLVVSLSFIGGLSRNFSTNLQQIPSVIFWIASVLVGTLLGKSWFTYATSIEKGIDESFVIHGGLLVVVVKFVITKVDEELLQSSLAIAFGAFCVVGRSTSHAHVAANFLYEWDLGQQISKLQAHISGFLLHIHRNYASVNFCNTSHEVAAAGANLEYNGLAMVTMEIVEQLQWRTLANSLIVGKNDSENHMIAASIFISPDDKVKAPLNFSR</sequence>
<protein>
    <submittedName>
        <fullName evidence="2">Uncharacterized protein</fullName>
    </submittedName>
</protein>
<evidence type="ECO:0000313" key="2">
    <source>
        <dbReference type="EMBL" id="KAG6424409.1"/>
    </source>
</evidence>
<feature type="region of interest" description="Disordered" evidence="1">
    <location>
        <begin position="1"/>
        <end position="29"/>
    </location>
</feature>
<accession>A0A8X9A2F3</accession>
<keyword evidence="3" id="KW-1185">Reference proteome</keyword>
<gene>
    <name evidence="2" type="ORF">SASPL_114827</name>
</gene>
<dbReference type="EMBL" id="PNBA02000005">
    <property type="protein sequence ID" value="KAG6424409.1"/>
    <property type="molecule type" value="Genomic_DNA"/>
</dbReference>
<evidence type="ECO:0000256" key="1">
    <source>
        <dbReference type="SAM" id="MobiDB-lite"/>
    </source>
</evidence>
<evidence type="ECO:0000313" key="3">
    <source>
        <dbReference type="Proteomes" id="UP000298416"/>
    </source>
</evidence>
<organism evidence="2">
    <name type="scientific">Salvia splendens</name>
    <name type="common">Scarlet sage</name>
    <dbReference type="NCBI Taxonomy" id="180675"/>
    <lineage>
        <taxon>Eukaryota</taxon>
        <taxon>Viridiplantae</taxon>
        <taxon>Streptophyta</taxon>
        <taxon>Embryophyta</taxon>
        <taxon>Tracheophyta</taxon>
        <taxon>Spermatophyta</taxon>
        <taxon>Magnoliopsida</taxon>
        <taxon>eudicotyledons</taxon>
        <taxon>Gunneridae</taxon>
        <taxon>Pentapetalae</taxon>
        <taxon>asterids</taxon>
        <taxon>lamiids</taxon>
        <taxon>Lamiales</taxon>
        <taxon>Lamiaceae</taxon>
        <taxon>Nepetoideae</taxon>
        <taxon>Mentheae</taxon>
        <taxon>Salviinae</taxon>
        <taxon>Salvia</taxon>
        <taxon>Salvia subgen. Calosphace</taxon>
        <taxon>core Calosphace</taxon>
    </lineage>
</organism>
<proteinExistence type="predicted"/>
<name>A0A8X9A2F3_SALSN</name>
<dbReference type="AlphaFoldDB" id="A0A8X9A2F3"/>
<reference evidence="2" key="1">
    <citation type="submission" date="2018-01" db="EMBL/GenBank/DDBJ databases">
        <authorList>
            <person name="Mao J.F."/>
        </authorList>
    </citation>
    <scope>NUCLEOTIDE SEQUENCE</scope>
    <source>
        <strain evidence="2">Huo1</strain>
        <tissue evidence="2">Leaf</tissue>
    </source>
</reference>